<dbReference type="Proteomes" id="UP000054396">
    <property type="component" value="Unassembled WGS sequence"/>
</dbReference>
<keyword evidence="3" id="KW-1185">Reference proteome</keyword>
<name>A0A0W7WQ67_9RHOB</name>
<dbReference type="OrthoDB" id="7876689at2"/>
<evidence type="ECO:0000313" key="2">
    <source>
        <dbReference type="EMBL" id="KUF12739.1"/>
    </source>
</evidence>
<organism evidence="2 3">
    <name type="scientific">Pseudoponticoccus marisrubri</name>
    <dbReference type="NCBI Taxonomy" id="1685382"/>
    <lineage>
        <taxon>Bacteria</taxon>
        <taxon>Pseudomonadati</taxon>
        <taxon>Pseudomonadota</taxon>
        <taxon>Alphaproteobacteria</taxon>
        <taxon>Rhodobacterales</taxon>
        <taxon>Roseobacteraceae</taxon>
        <taxon>Pseudoponticoccus</taxon>
    </lineage>
</organism>
<dbReference type="EMBL" id="LPXO01000001">
    <property type="protein sequence ID" value="KUF12739.1"/>
    <property type="molecule type" value="Genomic_DNA"/>
</dbReference>
<reference evidence="2 3" key="1">
    <citation type="submission" date="2015-12" db="EMBL/GenBank/DDBJ databases">
        <authorList>
            <person name="Shamseldin A."/>
            <person name="Moawad H."/>
            <person name="Abd El-Rahim W.M."/>
            <person name="Sadowsky M.J."/>
        </authorList>
    </citation>
    <scope>NUCLEOTIDE SEQUENCE [LARGE SCALE GENOMIC DNA]</scope>
    <source>
        <strain evidence="2 3">SJ5A-1</strain>
    </source>
</reference>
<dbReference type="PROSITE" id="PS51257">
    <property type="entry name" value="PROKAR_LIPOPROTEIN"/>
    <property type="match status" value="1"/>
</dbReference>
<protein>
    <recommendedName>
        <fullName evidence="4">Pyruvate/2-oxoglutarate dehydrogenase complex, dihydrolipoamide acyltransferase (E2) component</fullName>
    </recommendedName>
</protein>
<dbReference type="Pfam" id="PF11233">
    <property type="entry name" value="DUF3035"/>
    <property type="match status" value="1"/>
</dbReference>
<evidence type="ECO:0000313" key="3">
    <source>
        <dbReference type="Proteomes" id="UP000054396"/>
    </source>
</evidence>
<dbReference type="InterPro" id="IPR021395">
    <property type="entry name" value="DUF3035"/>
</dbReference>
<proteinExistence type="predicted"/>
<dbReference type="AlphaFoldDB" id="A0A0W7WQ67"/>
<feature type="region of interest" description="Disordered" evidence="1">
    <location>
        <begin position="51"/>
        <end position="71"/>
    </location>
</feature>
<sequence length="174" mass="18639">MRGAHLVAILGLAGLAACSGAPRDITLHDLRTNSGEPEEFSIVPNKPLLEPDSYNALPAPTPGAANRADPTPKADAVALLGGNPAALTPGAGVPSGDVALVQSASRYGRDPGIRAQLAEEDLAFRKRRSRFTWSIVPEDEYYKAYRRQSLDPYLWLQRYRRAGARTPAAPPPGE</sequence>
<evidence type="ECO:0008006" key="4">
    <source>
        <dbReference type="Google" id="ProtNLM"/>
    </source>
</evidence>
<accession>A0A0W7WQ67</accession>
<dbReference type="STRING" id="1685382.AVJ23_03225"/>
<evidence type="ECO:0000256" key="1">
    <source>
        <dbReference type="SAM" id="MobiDB-lite"/>
    </source>
</evidence>
<comment type="caution">
    <text evidence="2">The sequence shown here is derived from an EMBL/GenBank/DDBJ whole genome shotgun (WGS) entry which is preliminary data.</text>
</comment>
<gene>
    <name evidence="2" type="ORF">AVJ23_03225</name>
</gene>